<sequence length="149" mass="14425">MFAAALYLSGFGEDRTRRPAGPAAAPGPAAPPAASGLPVGVGCHRGACDGQDPHAMGCGGSYGATVASTVVGTALVEVRYSSACDAAWARISRAAPGDTVEVTTAGTVRSAAADADGDAYTPMVVVPAGTDAGACARLRSGTEGCTAAP</sequence>
<dbReference type="InterPro" id="IPR021224">
    <property type="entry name" value="DUF2690"/>
</dbReference>
<comment type="caution">
    <text evidence="1">The sequence shown here is derived from an EMBL/GenBank/DDBJ whole genome shotgun (WGS) entry which is preliminary data.</text>
</comment>
<keyword evidence="2" id="KW-1185">Reference proteome</keyword>
<name>A0A918AVV7_9ACTN</name>
<reference evidence="1" key="2">
    <citation type="submission" date="2020-09" db="EMBL/GenBank/DDBJ databases">
        <authorList>
            <person name="Sun Q."/>
            <person name="Ohkuma M."/>
        </authorList>
    </citation>
    <scope>NUCLEOTIDE SEQUENCE</scope>
    <source>
        <strain evidence="1">JCM 4335</strain>
    </source>
</reference>
<dbReference type="AlphaFoldDB" id="A0A918AVV7"/>
<organism evidence="1 2">
    <name type="scientific">Streptomyces roseolilacinus</name>
    <dbReference type="NCBI Taxonomy" id="66904"/>
    <lineage>
        <taxon>Bacteria</taxon>
        <taxon>Bacillati</taxon>
        <taxon>Actinomycetota</taxon>
        <taxon>Actinomycetes</taxon>
        <taxon>Kitasatosporales</taxon>
        <taxon>Streptomycetaceae</taxon>
        <taxon>Streptomyces</taxon>
    </lineage>
</organism>
<accession>A0A918AVV7</accession>
<reference evidence="1" key="1">
    <citation type="journal article" date="2014" name="Int. J. Syst. Evol. Microbiol.">
        <title>Complete genome sequence of Corynebacterium casei LMG S-19264T (=DSM 44701T), isolated from a smear-ripened cheese.</title>
        <authorList>
            <consortium name="US DOE Joint Genome Institute (JGI-PGF)"/>
            <person name="Walter F."/>
            <person name="Albersmeier A."/>
            <person name="Kalinowski J."/>
            <person name="Ruckert C."/>
        </authorList>
    </citation>
    <scope>NUCLEOTIDE SEQUENCE</scope>
    <source>
        <strain evidence="1">JCM 4335</strain>
    </source>
</reference>
<dbReference type="Proteomes" id="UP000654123">
    <property type="component" value="Unassembled WGS sequence"/>
</dbReference>
<gene>
    <name evidence="1" type="ORF">GCM10010249_05610</name>
</gene>
<proteinExistence type="predicted"/>
<evidence type="ECO:0008006" key="3">
    <source>
        <dbReference type="Google" id="ProtNLM"/>
    </source>
</evidence>
<dbReference type="Pfam" id="PF10901">
    <property type="entry name" value="DUF2690"/>
    <property type="match status" value="1"/>
</dbReference>
<evidence type="ECO:0000313" key="1">
    <source>
        <dbReference type="EMBL" id="GGP90464.1"/>
    </source>
</evidence>
<dbReference type="RefSeq" id="WP_308427851.1">
    <property type="nucleotide sequence ID" value="NZ_BMSV01000001.1"/>
</dbReference>
<protein>
    <recommendedName>
        <fullName evidence="3">DUF2690 domain-containing protein</fullName>
    </recommendedName>
</protein>
<dbReference type="EMBL" id="BMSV01000001">
    <property type="protein sequence ID" value="GGP90464.1"/>
    <property type="molecule type" value="Genomic_DNA"/>
</dbReference>
<evidence type="ECO:0000313" key="2">
    <source>
        <dbReference type="Proteomes" id="UP000654123"/>
    </source>
</evidence>